<reference evidence="3 4" key="1">
    <citation type="journal article" date="2013" name="Science">
        <title>Genomic diversity and evolution of the head crest in the rock pigeon.</title>
        <authorList>
            <person name="Shapiro M.D."/>
            <person name="Kronenberg Z."/>
            <person name="Li C."/>
            <person name="Domyan E.T."/>
            <person name="Pan H."/>
            <person name="Campbell M."/>
            <person name="Tan H."/>
            <person name="Huff C.D."/>
            <person name="Hu H."/>
            <person name="Vickrey A.I."/>
            <person name="Nielsen S.C."/>
            <person name="Stringham S.A."/>
            <person name="Hu H."/>
            <person name="Willerslev E."/>
            <person name="Gilbert M.T."/>
            <person name="Yandell M."/>
            <person name="Zhang G."/>
            <person name="Wang J."/>
        </authorList>
    </citation>
    <scope>NUCLEOTIDE SEQUENCE [LARGE SCALE GENOMIC DNA]</scope>
    <source>
        <tissue evidence="3">Blood</tissue>
    </source>
</reference>
<dbReference type="PANTHER" id="PTHR45889:SF3">
    <property type="entry name" value="CELL ADHESION MOLECULE 4"/>
    <property type="match status" value="1"/>
</dbReference>
<dbReference type="GO" id="GO:0044291">
    <property type="term" value="C:cell-cell contact zone"/>
    <property type="evidence" value="ECO:0007669"/>
    <property type="project" value="TreeGrafter"/>
</dbReference>
<dbReference type="Proteomes" id="UP000053872">
    <property type="component" value="Unassembled WGS sequence"/>
</dbReference>
<dbReference type="GO" id="GO:0061041">
    <property type="term" value="P:regulation of wound healing"/>
    <property type="evidence" value="ECO:0007669"/>
    <property type="project" value="TreeGrafter"/>
</dbReference>
<protein>
    <submittedName>
        <fullName evidence="3">Cell adhesion molecule 2-like</fullName>
    </submittedName>
</protein>
<feature type="non-terminal residue" evidence="3">
    <location>
        <position position="233"/>
    </location>
</feature>
<feature type="non-terminal residue" evidence="3">
    <location>
        <position position="1"/>
    </location>
</feature>
<evidence type="ECO:0000313" key="4">
    <source>
        <dbReference type="Proteomes" id="UP000053872"/>
    </source>
</evidence>
<sequence>PPSVRIQVSPRVLREGDTLVLSCSVTGNPPPTDVSWSRSNGSLPVPGRAEQRAGPWGAELRVPDLGPGDNGDTYSCSAGNAHGRGSASVALRVHGTASPLPSYCHPLASLVIVLSPTVIVLSPAGVPCHRIVTYCHRIVTRCHRIVTYCHRIVTRWRPLSLYCHPLASIVIVLSPADIHCHPLASIVIVLSPAVIVLSPTVIVLSPAGVHCHCIVTRWHLLSSYCHPLTSIVT</sequence>
<dbReference type="SUPFAM" id="SSF48726">
    <property type="entry name" value="Immunoglobulin"/>
    <property type="match status" value="1"/>
</dbReference>
<dbReference type="EMBL" id="AKCR02001503">
    <property type="protein sequence ID" value="PKK16579.1"/>
    <property type="molecule type" value="Genomic_DNA"/>
</dbReference>
<dbReference type="InterPro" id="IPR036179">
    <property type="entry name" value="Ig-like_dom_sf"/>
</dbReference>
<dbReference type="Gene3D" id="2.60.40.10">
    <property type="entry name" value="Immunoglobulins"/>
    <property type="match status" value="1"/>
</dbReference>
<dbReference type="PANTHER" id="PTHR45889">
    <property type="entry name" value="IG-LIKE DOMAIN-CONTAINING PROTEIN"/>
    <property type="match status" value="1"/>
</dbReference>
<dbReference type="GO" id="GO:0007156">
    <property type="term" value="P:homophilic cell adhesion via plasma membrane adhesion molecules"/>
    <property type="evidence" value="ECO:0007669"/>
    <property type="project" value="TreeGrafter"/>
</dbReference>
<name>A0A2I0LGM2_COLLI</name>
<dbReference type="GO" id="GO:0035020">
    <property type="term" value="P:regulation of Rac protein signal transduction"/>
    <property type="evidence" value="ECO:0007669"/>
    <property type="project" value="TreeGrafter"/>
</dbReference>
<dbReference type="SMART" id="SM00409">
    <property type="entry name" value="IG"/>
    <property type="match status" value="1"/>
</dbReference>
<dbReference type="InterPro" id="IPR007110">
    <property type="entry name" value="Ig-like_dom"/>
</dbReference>
<dbReference type="PROSITE" id="PS50835">
    <property type="entry name" value="IG_LIKE"/>
    <property type="match status" value="1"/>
</dbReference>
<dbReference type="InParanoid" id="A0A2I0LGM2"/>
<evidence type="ECO:0000313" key="3">
    <source>
        <dbReference type="EMBL" id="PKK16579.1"/>
    </source>
</evidence>
<organism evidence="3 4">
    <name type="scientific">Columba livia</name>
    <name type="common">Rock dove</name>
    <dbReference type="NCBI Taxonomy" id="8932"/>
    <lineage>
        <taxon>Eukaryota</taxon>
        <taxon>Metazoa</taxon>
        <taxon>Chordata</taxon>
        <taxon>Craniata</taxon>
        <taxon>Vertebrata</taxon>
        <taxon>Euteleostomi</taxon>
        <taxon>Archelosauria</taxon>
        <taxon>Archosauria</taxon>
        <taxon>Dinosauria</taxon>
        <taxon>Saurischia</taxon>
        <taxon>Theropoda</taxon>
        <taxon>Coelurosauria</taxon>
        <taxon>Aves</taxon>
        <taxon>Neognathae</taxon>
        <taxon>Neoaves</taxon>
        <taxon>Columbimorphae</taxon>
        <taxon>Columbiformes</taxon>
        <taxon>Columbidae</taxon>
        <taxon>Columba</taxon>
    </lineage>
</organism>
<proteinExistence type="predicted"/>
<dbReference type="STRING" id="8932.A0A2I0LGM2"/>
<gene>
    <name evidence="3" type="ORF">A306_00015334</name>
</gene>
<evidence type="ECO:0000259" key="2">
    <source>
        <dbReference type="PROSITE" id="PS50835"/>
    </source>
</evidence>
<dbReference type="InterPro" id="IPR013783">
    <property type="entry name" value="Ig-like_fold"/>
</dbReference>
<feature type="region of interest" description="Disordered" evidence="1">
    <location>
        <begin position="26"/>
        <end position="58"/>
    </location>
</feature>
<keyword evidence="4" id="KW-1185">Reference proteome</keyword>
<dbReference type="InterPro" id="IPR003598">
    <property type="entry name" value="Ig_sub2"/>
</dbReference>
<dbReference type="InterPro" id="IPR003599">
    <property type="entry name" value="Ig_sub"/>
</dbReference>
<dbReference type="Pfam" id="PF13927">
    <property type="entry name" value="Ig_3"/>
    <property type="match status" value="1"/>
</dbReference>
<comment type="caution">
    <text evidence="3">The sequence shown here is derived from an EMBL/GenBank/DDBJ whole genome shotgun (WGS) entry which is preliminary data.</text>
</comment>
<feature type="domain" description="Ig-like" evidence="2">
    <location>
        <begin position="2"/>
        <end position="92"/>
    </location>
</feature>
<dbReference type="AlphaFoldDB" id="A0A2I0LGM2"/>
<accession>A0A2I0LGM2</accession>
<dbReference type="SMART" id="SM00408">
    <property type="entry name" value="IGc2"/>
    <property type="match status" value="1"/>
</dbReference>
<evidence type="ECO:0000256" key="1">
    <source>
        <dbReference type="SAM" id="MobiDB-lite"/>
    </source>
</evidence>
<dbReference type="GO" id="GO:0043184">
    <property type="term" value="F:vascular endothelial growth factor receptor 2 binding"/>
    <property type="evidence" value="ECO:0007669"/>
    <property type="project" value="TreeGrafter"/>
</dbReference>